<reference evidence="3" key="1">
    <citation type="submission" date="2025-08" db="UniProtKB">
        <authorList>
            <consortium name="RefSeq"/>
        </authorList>
    </citation>
    <scope>IDENTIFICATION</scope>
</reference>
<sequence>MNQVRAKRPALRETSAPRGKRSKAAFASTSRAMAPAEDTRQMPPRWHKPFPVNGQGVMIFNTDRHLLPFYASVEDKGTATGNWIALHVGVEYASFVMHGESNDSLKELRRIDQAGCGVEEGKVSYWYSYDRDNLVLKYGKGYRMEETTLMTHDFLEGVEDEEEIRRIREDLYPFFNAEGKKVIRQYDEKANVALCAARGIEVTEPMVEFDKQPLICNLPPVVLDSSKVNLFTLDKGDYTFSASLPSACKELYSNVVGCDLNYTEVEGEKVLLSDAIRYSLANGVLKEKIESKVGELGDDPNETYLRVTLGHSLGKSPGIPYVLEIWPAGHYSPIHNHGNANAVIKVLFGSITIDIFNKQSPTSSRDPLLTFEACAGNATWLNRNWYQTHKLRNPSKEYCATIQCYNYDAGDTTYWPYFDYVSENETIDEFYPGSDFGFSEMREQVMAEYTAYVYGNSS</sequence>
<dbReference type="Gene3D" id="2.60.120.10">
    <property type="entry name" value="Jelly Rolls"/>
    <property type="match status" value="1"/>
</dbReference>
<dbReference type="OrthoDB" id="5946895at2759"/>
<dbReference type="KEGG" id="aplc:110987514"/>
<dbReference type="AlphaFoldDB" id="A0A8B7ZLR5"/>
<proteinExistence type="predicted"/>
<organism evidence="2 3">
    <name type="scientific">Acanthaster planci</name>
    <name type="common">Crown-of-thorns starfish</name>
    <dbReference type="NCBI Taxonomy" id="133434"/>
    <lineage>
        <taxon>Eukaryota</taxon>
        <taxon>Metazoa</taxon>
        <taxon>Echinodermata</taxon>
        <taxon>Eleutherozoa</taxon>
        <taxon>Asterozoa</taxon>
        <taxon>Asteroidea</taxon>
        <taxon>Valvatacea</taxon>
        <taxon>Valvatida</taxon>
        <taxon>Acanthasteridae</taxon>
        <taxon>Acanthaster</taxon>
    </lineage>
</organism>
<dbReference type="Proteomes" id="UP000694845">
    <property type="component" value="Unplaced"/>
</dbReference>
<accession>A0A8B7ZLR5</accession>
<dbReference type="RefSeq" id="XP_022105997.1">
    <property type="nucleotide sequence ID" value="XM_022250305.1"/>
</dbReference>
<dbReference type="InterPro" id="IPR014710">
    <property type="entry name" value="RmlC-like_jellyroll"/>
</dbReference>
<evidence type="ECO:0000313" key="3">
    <source>
        <dbReference type="RefSeq" id="XP_022105997.1"/>
    </source>
</evidence>
<dbReference type="InterPro" id="IPR011051">
    <property type="entry name" value="RmlC_Cupin_sf"/>
</dbReference>
<name>A0A8B7ZLR5_ACAPL</name>
<dbReference type="OMA" id="YWISVDR"/>
<keyword evidence="2" id="KW-1185">Reference proteome</keyword>
<protein>
    <submittedName>
        <fullName evidence="3">Uncharacterized protein LOC110987514</fullName>
    </submittedName>
</protein>
<feature type="region of interest" description="Disordered" evidence="1">
    <location>
        <begin position="1"/>
        <end position="45"/>
    </location>
</feature>
<evidence type="ECO:0000313" key="2">
    <source>
        <dbReference type="Proteomes" id="UP000694845"/>
    </source>
</evidence>
<dbReference type="SUPFAM" id="SSF51182">
    <property type="entry name" value="RmlC-like cupins"/>
    <property type="match status" value="1"/>
</dbReference>
<dbReference type="CDD" id="cd10548">
    <property type="entry name" value="cupin_CDO"/>
    <property type="match status" value="1"/>
</dbReference>
<dbReference type="GeneID" id="110987514"/>
<gene>
    <name evidence="3" type="primary">LOC110987514</name>
</gene>
<evidence type="ECO:0000256" key="1">
    <source>
        <dbReference type="SAM" id="MobiDB-lite"/>
    </source>
</evidence>